<evidence type="ECO:0000313" key="3">
    <source>
        <dbReference type="Proteomes" id="UP000538666"/>
    </source>
</evidence>
<evidence type="ECO:0000313" key="2">
    <source>
        <dbReference type="EMBL" id="MBB6146403.1"/>
    </source>
</evidence>
<keyword evidence="1" id="KW-0802">TPR repeat</keyword>
<reference evidence="2 3" key="1">
    <citation type="submission" date="2020-08" db="EMBL/GenBank/DDBJ databases">
        <title>Genomic Encyclopedia of Type Strains, Phase IV (KMG-IV): sequencing the most valuable type-strain genomes for metagenomic binning, comparative biology and taxonomic classification.</title>
        <authorList>
            <person name="Goeker M."/>
        </authorList>
    </citation>
    <scope>NUCLEOTIDE SEQUENCE [LARGE SCALE GENOMIC DNA]</scope>
    <source>
        <strain evidence="2 3">DSM 103733</strain>
    </source>
</reference>
<dbReference type="PROSITE" id="PS50293">
    <property type="entry name" value="TPR_REGION"/>
    <property type="match status" value="1"/>
</dbReference>
<evidence type="ECO:0000256" key="1">
    <source>
        <dbReference type="PROSITE-ProRule" id="PRU00339"/>
    </source>
</evidence>
<dbReference type="RefSeq" id="WP_050058163.1">
    <property type="nucleotide sequence ID" value="NZ_JACHEK010000009.1"/>
</dbReference>
<dbReference type="OrthoDB" id="9769030at2"/>
<dbReference type="Pfam" id="PF13414">
    <property type="entry name" value="TPR_11"/>
    <property type="match status" value="1"/>
</dbReference>
<dbReference type="PANTHER" id="PTHR44998:SF1">
    <property type="entry name" value="UDP-N-ACETYLGLUCOSAMINE--PEPTIDE N-ACETYLGLUCOSAMINYLTRANSFERASE 110 KDA SUBUNIT"/>
    <property type="match status" value="1"/>
</dbReference>
<dbReference type="AlphaFoldDB" id="A0A841JY77"/>
<keyword evidence="3" id="KW-1185">Reference proteome</keyword>
<sequence length="308" mass="35041">MTRYSRQDALRILRIQPKHLRAWEHAGLLPFSDSYSFQDLVQLRKLRDLRATRLSAASIRAGVDAMQAVSGMANPLVETGAVRSGSHLAFRHSGAWMEPISRQFVFDFDGKRRLIEVETSQFTPAQRDGRISALFVEAVRCEEASRTAEAIKLYESILDLDAGHAPSAINLGTIFYNQRQFLKSEQLYRRATEADPGYALAFFDLGNVLDELQRLDEAIAAYRTALQIVPKYADAHYNLALAYERKNERRKALKHWMAYLKLDAVGPWANHARGQAKKILEREKLSIVWRRAKCCTTVPGRNDRCCKA</sequence>
<dbReference type="Proteomes" id="UP000538666">
    <property type="component" value="Unassembled WGS sequence"/>
</dbReference>
<proteinExistence type="predicted"/>
<organism evidence="2 3">
    <name type="scientific">Silvibacterium bohemicum</name>
    <dbReference type="NCBI Taxonomy" id="1577686"/>
    <lineage>
        <taxon>Bacteria</taxon>
        <taxon>Pseudomonadati</taxon>
        <taxon>Acidobacteriota</taxon>
        <taxon>Terriglobia</taxon>
        <taxon>Terriglobales</taxon>
        <taxon>Acidobacteriaceae</taxon>
        <taxon>Silvibacterium</taxon>
    </lineage>
</organism>
<gene>
    <name evidence="2" type="ORF">HNQ77_004375</name>
</gene>
<dbReference type="EMBL" id="JACHEK010000009">
    <property type="protein sequence ID" value="MBB6146403.1"/>
    <property type="molecule type" value="Genomic_DNA"/>
</dbReference>
<dbReference type="SUPFAM" id="SSF46955">
    <property type="entry name" value="Putative DNA-binding domain"/>
    <property type="match status" value="1"/>
</dbReference>
<dbReference type="InterPro" id="IPR011990">
    <property type="entry name" value="TPR-like_helical_dom_sf"/>
</dbReference>
<dbReference type="PANTHER" id="PTHR44998">
    <property type="match status" value="1"/>
</dbReference>
<name>A0A841JY77_9BACT</name>
<comment type="caution">
    <text evidence="2">The sequence shown here is derived from an EMBL/GenBank/DDBJ whole genome shotgun (WGS) entry which is preliminary data.</text>
</comment>
<accession>A0A841JY77</accession>
<dbReference type="SMART" id="SM00028">
    <property type="entry name" value="TPR"/>
    <property type="match status" value="4"/>
</dbReference>
<dbReference type="PROSITE" id="PS50005">
    <property type="entry name" value="TPR"/>
    <property type="match status" value="2"/>
</dbReference>
<dbReference type="Gene3D" id="1.25.40.10">
    <property type="entry name" value="Tetratricopeptide repeat domain"/>
    <property type="match status" value="1"/>
</dbReference>
<dbReference type="SUPFAM" id="SSF48452">
    <property type="entry name" value="TPR-like"/>
    <property type="match status" value="1"/>
</dbReference>
<protein>
    <submittedName>
        <fullName evidence="2">Tetratricopeptide (TPR) repeat protein</fullName>
    </submittedName>
</protein>
<dbReference type="InterPro" id="IPR019734">
    <property type="entry name" value="TPR_rpt"/>
</dbReference>
<dbReference type="InterPro" id="IPR009061">
    <property type="entry name" value="DNA-bd_dom_put_sf"/>
</dbReference>
<feature type="repeat" description="TPR" evidence="1">
    <location>
        <begin position="165"/>
        <end position="198"/>
    </location>
</feature>
<feature type="repeat" description="TPR" evidence="1">
    <location>
        <begin position="199"/>
        <end position="232"/>
    </location>
</feature>